<evidence type="ECO:0000256" key="7">
    <source>
        <dbReference type="ARBA" id="ARBA00022840"/>
    </source>
</evidence>
<dbReference type="Pfam" id="PF14572">
    <property type="entry name" value="Pribosyl_synth"/>
    <property type="match status" value="1"/>
</dbReference>
<evidence type="ECO:0000256" key="9">
    <source>
        <dbReference type="ARBA" id="ARBA00049535"/>
    </source>
</evidence>
<dbReference type="InterPro" id="IPR029057">
    <property type="entry name" value="PRTase-like"/>
</dbReference>
<keyword evidence="5" id="KW-0547">Nucleotide-binding</keyword>
<dbReference type="EC" id="2.7.6.1" evidence="1"/>
<dbReference type="GO" id="GO:0002189">
    <property type="term" value="C:ribose phosphate diphosphokinase complex"/>
    <property type="evidence" value="ECO:0007669"/>
    <property type="project" value="TreeGrafter"/>
</dbReference>
<evidence type="ECO:0000256" key="5">
    <source>
        <dbReference type="ARBA" id="ARBA00022741"/>
    </source>
</evidence>
<dbReference type="PATRIC" id="fig|1618344.3.peg.206"/>
<evidence type="ECO:0000313" key="11">
    <source>
        <dbReference type="EMBL" id="KKS09793.1"/>
    </source>
</evidence>
<dbReference type="Pfam" id="PF13793">
    <property type="entry name" value="Pribosyltran_N"/>
    <property type="match status" value="1"/>
</dbReference>
<protein>
    <recommendedName>
        <fullName evidence="1">ribose-phosphate diphosphokinase</fullName>
        <ecNumber evidence="1">2.7.6.1</ecNumber>
    </recommendedName>
</protein>
<gene>
    <name evidence="11" type="ORF">UU65_C0001G0198</name>
</gene>
<name>A0A0G0Z9S7_UNCC2</name>
<dbReference type="InterPro" id="IPR000836">
    <property type="entry name" value="PRTase_dom"/>
</dbReference>
<dbReference type="AlphaFoldDB" id="A0A0G0Z9S7"/>
<keyword evidence="8" id="KW-0460">Magnesium</keyword>
<evidence type="ECO:0000256" key="2">
    <source>
        <dbReference type="ARBA" id="ARBA00022679"/>
    </source>
</evidence>
<evidence type="ECO:0000256" key="8">
    <source>
        <dbReference type="ARBA" id="ARBA00022842"/>
    </source>
</evidence>
<keyword evidence="7" id="KW-0067">ATP-binding</keyword>
<dbReference type="GO" id="GO:0000287">
    <property type="term" value="F:magnesium ion binding"/>
    <property type="evidence" value="ECO:0007669"/>
    <property type="project" value="InterPro"/>
</dbReference>
<keyword evidence="2" id="KW-0808">Transferase</keyword>
<organism evidence="11 12">
    <name type="scientific">candidate division CPR2 bacterium GW2011_GWC1_41_48</name>
    <dbReference type="NCBI Taxonomy" id="1618344"/>
    <lineage>
        <taxon>Bacteria</taxon>
        <taxon>Bacteria division CPR2</taxon>
    </lineage>
</organism>
<comment type="caution">
    <text evidence="11">The sequence shown here is derived from an EMBL/GenBank/DDBJ whole genome shotgun (WGS) entry which is preliminary data.</text>
</comment>
<sequence>MNNIKIFSGSSGTTLAENVCKELGIKLGKAQIETFNDGEINIQILEDIKDKDIYIINPTNPPTENLFEMALMSDAAKRAGAKSITLIPTYLGYSRQDRKDKPGKPLSLKVITDILSLNATSILLVDIHAEQTTGFFANNIVTDNIAALTIFAPYIKENIKNHFVVATPDAGGVKRAKQFAKVLEIDDYVIFTKYRPEAGIIEKESTKIIGDVEGKDVIFIDDMIDTGGTIINAAKHAKKSGAGDIYVLATHGLFSKNALEKFDKSAIKEVIVTDSIYHAPEELKTKRVKITTISIAKLLAETLNKN</sequence>
<feature type="domain" description="Ribose-phosphate pyrophosphokinase N-terminal" evidence="10">
    <location>
        <begin position="4"/>
        <end position="116"/>
    </location>
</feature>
<dbReference type="PANTHER" id="PTHR10210:SF32">
    <property type="entry name" value="RIBOSE-PHOSPHATE PYROPHOSPHOKINASE 2"/>
    <property type="match status" value="1"/>
</dbReference>
<dbReference type="EMBL" id="LCBL01000001">
    <property type="protein sequence ID" value="KKS09793.1"/>
    <property type="molecule type" value="Genomic_DNA"/>
</dbReference>
<comment type="catalytic activity">
    <reaction evidence="9">
        <text>D-ribose 5-phosphate + ATP = 5-phospho-alpha-D-ribose 1-diphosphate + AMP + H(+)</text>
        <dbReference type="Rhea" id="RHEA:15609"/>
        <dbReference type="ChEBI" id="CHEBI:15378"/>
        <dbReference type="ChEBI" id="CHEBI:30616"/>
        <dbReference type="ChEBI" id="CHEBI:58017"/>
        <dbReference type="ChEBI" id="CHEBI:78346"/>
        <dbReference type="ChEBI" id="CHEBI:456215"/>
        <dbReference type="EC" id="2.7.6.1"/>
    </reaction>
</comment>
<dbReference type="GO" id="GO:0005524">
    <property type="term" value="F:ATP binding"/>
    <property type="evidence" value="ECO:0007669"/>
    <property type="project" value="UniProtKB-KW"/>
</dbReference>
<evidence type="ECO:0000313" key="12">
    <source>
        <dbReference type="Proteomes" id="UP000033869"/>
    </source>
</evidence>
<evidence type="ECO:0000256" key="6">
    <source>
        <dbReference type="ARBA" id="ARBA00022777"/>
    </source>
</evidence>
<evidence type="ECO:0000256" key="1">
    <source>
        <dbReference type="ARBA" id="ARBA00013247"/>
    </source>
</evidence>
<keyword evidence="4" id="KW-0545">Nucleotide biosynthesis</keyword>
<accession>A0A0G0Z9S7</accession>
<dbReference type="CDD" id="cd06223">
    <property type="entry name" value="PRTases_typeI"/>
    <property type="match status" value="1"/>
</dbReference>
<keyword evidence="3" id="KW-0479">Metal-binding</keyword>
<dbReference type="SUPFAM" id="SSF53271">
    <property type="entry name" value="PRTase-like"/>
    <property type="match status" value="1"/>
</dbReference>
<dbReference type="Gene3D" id="3.40.50.2020">
    <property type="match status" value="2"/>
</dbReference>
<dbReference type="NCBIfam" id="NF002320">
    <property type="entry name" value="PRK01259.1"/>
    <property type="match status" value="1"/>
</dbReference>
<keyword evidence="6 11" id="KW-0418">Kinase</keyword>
<dbReference type="GO" id="GO:0006164">
    <property type="term" value="P:purine nucleotide biosynthetic process"/>
    <property type="evidence" value="ECO:0007669"/>
    <property type="project" value="TreeGrafter"/>
</dbReference>
<evidence type="ECO:0000259" key="10">
    <source>
        <dbReference type="Pfam" id="PF13793"/>
    </source>
</evidence>
<dbReference type="GO" id="GO:0006015">
    <property type="term" value="P:5-phosphoribose 1-diphosphate biosynthetic process"/>
    <property type="evidence" value="ECO:0007669"/>
    <property type="project" value="TreeGrafter"/>
</dbReference>
<dbReference type="NCBIfam" id="TIGR01251">
    <property type="entry name" value="ribP_PPkin"/>
    <property type="match status" value="1"/>
</dbReference>
<dbReference type="GO" id="GO:0005737">
    <property type="term" value="C:cytoplasm"/>
    <property type="evidence" value="ECO:0007669"/>
    <property type="project" value="TreeGrafter"/>
</dbReference>
<reference evidence="11 12" key="1">
    <citation type="journal article" date="2015" name="Nature">
        <title>rRNA introns, odd ribosomes, and small enigmatic genomes across a large radiation of phyla.</title>
        <authorList>
            <person name="Brown C.T."/>
            <person name="Hug L.A."/>
            <person name="Thomas B.C."/>
            <person name="Sharon I."/>
            <person name="Castelle C.J."/>
            <person name="Singh A."/>
            <person name="Wilkins M.J."/>
            <person name="Williams K.H."/>
            <person name="Banfield J.F."/>
        </authorList>
    </citation>
    <scope>NUCLEOTIDE SEQUENCE [LARGE SCALE GENOMIC DNA]</scope>
</reference>
<evidence type="ECO:0000256" key="4">
    <source>
        <dbReference type="ARBA" id="ARBA00022727"/>
    </source>
</evidence>
<dbReference type="SMART" id="SM01400">
    <property type="entry name" value="Pribosyltran_N"/>
    <property type="match status" value="1"/>
</dbReference>
<proteinExistence type="predicted"/>
<dbReference type="GO" id="GO:0016301">
    <property type="term" value="F:kinase activity"/>
    <property type="evidence" value="ECO:0007669"/>
    <property type="project" value="UniProtKB-KW"/>
</dbReference>
<dbReference type="InterPro" id="IPR029099">
    <property type="entry name" value="Pribosyltran_N"/>
</dbReference>
<dbReference type="FunFam" id="3.40.50.2020:FF:000007">
    <property type="entry name" value="Ribose-phosphate pyrophosphokinase"/>
    <property type="match status" value="1"/>
</dbReference>
<dbReference type="InterPro" id="IPR005946">
    <property type="entry name" value="Rib-P_diPkinase"/>
</dbReference>
<evidence type="ECO:0000256" key="3">
    <source>
        <dbReference type="ARBA" id="ARBA00022723"/>
    </source>
</evidence>
<dbReference type="Proteomes" id="UP000033869">
    <property type="component" value="Unassembled WGS sequence"/>
</dbReference>
<dbReference type="GO" id="GO:0004749">
    <property type="term" value="F:ribose phosphate diphosphokinase activity"/>
    <property type="evidence" value="ECO:0007669"/>
    <property type="project" value="UniProtKB-EC"/>
</dbReference>
<dbReference type="PANTHER" id="PTHR10210">
    <property type="entry name" value="RIBOSE-PHOSPHATE DIPHOSPHOKINASE FAMILY MEMBER"/>
    <property type="match status" value="1"/>
</dbReference>